<dbReference type="InterPro" id="IPR000652">
    <property type="entry name" value="Triosephosphate_isomerase"/>
</dbReference>
<sequence>MRNTEITMPAASRPLVAGNWKMNGMRHAGAELLAMVEGYDSALAARVDLLVCPPATLLAQFAATAAETGIAIGAQDCHSATAGAFTGDLSAEMLADAGASHVIVGHSERRTLHQESDALVKAKVEAAWRAGLVAIVCVGESEAERRSGAALEVVAAQIRGSVPQGARGDRLIVAYEPIWAIGTGLVPTVADVEDMHGTIRRVLGEVSGEAAAMRLLYGGSVKPENCDALLSARDVDGALVGGASLKAADFLAIANIYRQHALSA</sequence>
<evidence type="ECO:0000256" key="7">
    <source>
        <dbReference type="ARBA" id="ARBA00023152"/>
    </source>
</evidence>
<feature type="binding site" evidence="9">
    <location>
        <position position="220"/>
    </location>
    <ligand>
        <name>substrate</name>
    </ligand>
</feature>
<reference evidence="11 12" key="1">
    <citation type="submission" date="2019-03" db="EMBL/GenBank/DDBJ databases">
        <title>Genomic Encyclopedia of Type Strains, Phase IV (KMG-IV): sequencing the most valuable type-strain genomes for metagenomic binning, comparative biology and taxonomic classification.</title>
        <authorList>
            <person name="Goeker M."/>
        </authorList>
    </citation>
    <scope>NUCLEOTIDE SEQUENCE [LARGE SCALE GENOMIC DNA]</scope>
    <source>
        <strain evidence="11 12">DSM 9035</strain>
    </source>
</reference>
<feature type="binding site" evidence="9">
    <location>
        <begin position="19"/>
        <end position="21"/>
    </location>
    <ligand>
        <name>substrate</name>
    </ligand>
</feature>
<comment type="similarity">
    <text evidence="4 9 10">Belongs to the triosephosphate isomerase family.</text>
</comment>
<comment type="pathway">
    <text evidence="2 9 10">Carbohydrate degradation; glycolysis; D-glyceraldehyde 3-phosphate from glycerone phosphate: step 1/1.</text>
</comment>
<keyword evidence="12" id="KW-1185">Reference proteome</keyword>
<dbReference type="GO" id="GO:0019563">
    <property type="term" value="P:glycerol catabolic process"/>
    <property type="evidence" value="ECO:0007669"/>
    <property type="project" value="TreeGrafter"/>
</dbReference>
<dbReference type="Gene3D" id="3.20.20.70">
    <property type="entry name" value="Aldolase class I"/>
    <property type="match status" value="1"/>
</dbReference>
<evidence type="ECO:0000256" key="2">
    <source>
        <dbReference type="ARBA" id="ARBA00004680"/>
    </source>
</evidence>
<dbReference type="UniPathway" id="UPA00138"/>
<evidence type="ECO:0000313" key="12">
    <source>
        <dbReference type="Proteomes" id="UP000294664"/>
    </source>
</evidence>
<dbReference type="InterPro" id="IPR020861">
    <property type="entry name" value="Triosephosphate_isomerase_AS"/>
</dbReference>
<comment type="subunit">
    <text evidence="9 10">Homodimer.</text>
</comment>
<dbReference type="PANTHER" id="PTHR21139:SF42">
    <property type="entry name" value="TRIOSEPHOSPHATE ISOMERASE"/>
    <property type="match status" value="1"/>
</dbReference>
<dbReference type="GO" id="GO:0046166">
    <property type="term" value="P:glyceraldehyde-3-phosphate biosynthetic process"/>
    <property type="evidence" value="ECO:0007669"/>
    <property type="project" value="TreeGrafter"/>
</dbReference>
<protein>
    <recommendedName>
        <fullName evidence="9 10">Triosephosphate isomerase</fullName>
        <shortName evidence="9">TIM</shortName>
        <shortName evidence="9">TPI</shortName>
        <ecNumber evidence="9 10">5.3.1.1</ecNumber>
    </recommendedName>
    <alternativeName>
        <fullName evidence="9">Triose-phosphate isomerase</fullName>
    </alternativeName>
</protein>
<dbReference type="InterPro" id="IPR013785">
    <property type="entry name" value="Aldolase_TIM"/>
</dbReference>
<dbReference type="InterPro" id="IPR035990">
    <property type="entry name" value="TIM_sf"/>
</dbReference>
<keyword evidence="6 9" id="KW-0963">Cytoplasm</keyword>
<gene>
    <name evidence="9" type="primary">tpiA</name>
    <name evidence="11" type="ORF">EDC64_11844</name>
</gene>
<evidence type="ECO:0000256" key="10">
    <source>
        <dbReference type="RuleBase" id="RU363013"/>
    </source>
</evidence>
<dbReference type="UniPathway" id="UPA00109">
    <property type="reaction ID" value="UER00189"/>
</dbReference>
<name>A0A4R3LPB8_9HYPH</name>
<dbReference type="FunFam" id="3.20.20.70:FF:000016">
    <property type="entry name" value="Triosephosphate isomerase"/>
    <property type="match status" value="1"/>
</dbReference>
<comment type="pathway">
    <text evidence="9 10">Carbohydrate biosynthesis; gluconeogenesis.</text>
</comment>
<dbReference type="CDD" id="cd00311">
    <property type="entry name" value="TIM"/>
    <property type="match status" value="1"/>
</dbReference>
<comment type="catalytic activity">
    <reaction evidence="1">
        <text>L-erythrulose 1-phosphate = D-erythrulose 4-phosphate</text>
        <dbReference type="Rhea" id="RHEA:49588"/>
        <dbReference type="ChEBI" id="CHEBI:58002"/>
        <dbReference type="ChEBI" id="CHEBI:90796"/>
        <dbReference type="EC" id="5.3.1.33"/>
    </reaction>
</comment>
<evidence type="ECO:0000313" key="11">
    <source>
        <dbReference type="EMBL" id="TCT01546.1"/>
    </source>
</evidence>
<evidence type="ECO:0000256" key="1">
    <source>
        <dbReference type="ARBA" id="ARBA00000148"/>
    </source>
</evidence>
<feature type="active site" description="Proton acceptor" evidence="9">
    <location>
        <position position="176"/>
    </location>
</feature>
<comment type="catalytic activity">
    <reaction evidence="9 10">
        <text>D-glyceraldehyde 3-phosphate = dihydroxyacetone phosphate</text>
        <dbReference type="Rhea" id="RHEA:18585"/>
        <dbReference type="ChEBI" id="CHEBI:57642"/>
        <dbReference type="ChEBI" id="CHEBI:59776"/>
        <dbReference type="EC" id="5.3.1.1"/>
    </reaction>
</comment>
<evidence type="ECO:0000256" key="3">
    <source>
        <dbReference type="ARBA" id="ARBA00004939"/>
    </source>
</evidence>
<dbReference type="GO" id="GO:0004807">
    <property type="term" value="F:triose-phosphate isomerase activity"/>
    <property type="evidence" value="ECO:0007669"/>
    <property type="project" value="UniProtKB-UniRule"/>
</dbReference>
<evidence type="ECO:0000256" key="8">
    <source>
        <dbReference type="ARBA" id="ARBA00023235"/>
    </source>
</evidence>
<dbReference type="PROSITE" id="PS00171">
    <property type="entry name" value="TIM_1"/>
    <property type="match status" value="1"/>
</dbReference>
<keyword evidence="7 9" id="KW-0324">Glycolysis</keyword>
<dbReference type="HAMAP" id="MF_00147_B">
    <property type="entry name" value="TIM_B"/>
    <property type="match status" value="1"/>
</dbReference>
<keyword evidence="8 9" id="KW-0413">Isomerase</keyword>
<dbReference type="GO" id="GO:0006094">
    <property type="term" value="P:gluconeogenesis"/>
    <property type="evidence" value="ECO:0007669"/>
    <property type="project" value="UniProtKB-UniRule"/>
</dbReference>
<dbReference type="NCBIfam" id="TIGR00419">
    <property type="entry name" value="tim"/>
    <property type="match status" value="1"/>
</dbReference>
<dbReference type="GO" id="GO:0005829">
    <property type="term" value="C:cytosol"/>
    <property type="evidence" value="ECO:0007669"/>
    <property type="project" value="TreeGrafter"/>
</dbReference>
<organism evidence="11 12">
    <name type="scientific">Aquabacter spiritensis</name>
    <dbReference type="NCBI Taxonomy" id="933073"/>
    <lineage>
        <taxon>Bacteria</taxon>
        <taxon>Pseudomonadati</taxon>
        <taxon>Pseudomonadota</taxon>
        <taxon>Alphaproteobacteria</taxon>
        <taxon>Hyphomicrobiales</taxon>
        <taxon>Xanthobacteraceae</taxon>
        <taxon>Aquabacter</taxon>
    </lineage>
</organism>
<comment type="function">
    <text evidence="9">Involved in the gluconeogenesis. Catalyzes stereospecifically the conversion of dihydroxyacetone phosphate (DHAP) to D-glyceraldehyde-3-phosphate (G3P).</text>
</comment>
<dbReference type="EC" id="5.3.1.1" evidence="9 10"/>
<accession>A0A4R3LPB8</accession>
<dbReference type="InterPro" id="IPR022896">
    <property type="entry name" value="TrioseP_Isoase_bac/euk"/>
</dbReference>
<evidence type="ECO:0000256" key="5">
    <source>
        <dbReference type="ARBA" id="ARBA00022432"/>
    </source>
</evidence>
<dbReference type="Proteomes" id="UP000294664">
    <property type="component" value="Unassembled WGS sequence"/>
</dbReference>
<comment type="pathway">
    <text evidence="3">Carbohydrate metabolism; erythritol degradation.</text>
</comment>
<comment type="caution">
    <text evidence="11">The sequence shown here is derived from an EMBL/GenBank/DDBJ whole genome shotgun (WGS) entry which is preliminary data.</text>
</comment>
<dbReference type="Pfam" id="PF00121">
    <property type="entry name" value="TIM"/>
    <property type="match status" value="1"/>
</dbReference>
<evidence type="ECO:0000256" key="9">
    <source>
        <dbReference type="HAMAP-Rule" id="MF_00147"/>
    </source>
</evidence>
<feature type="binding site" evidence="9">
    <location>
        <begin position="241"/>
        <end position="242"/>
    </location>
    <ligand>
        <name>substrate</name>
    </ligand>
</feature>
<proteinExistence type="inferred from homology"/>
<dbReference type="EMBL" id="SMAI01000018">
    <property type="protein sequence ID" value="TCT01546.1"/>
    <property type="molecule type" value="Genomic_DNA"/>
</dbReference>
<dbReference type="PANTHER" id="PTHR21139">
    <property type="entry name" value="TRIOSEPHOSPHATE ISOMERASE"/>
    <property type="match status" value="1"/>
</dbReference>
<evidence type="ECO:0000256" key="6">
    <source>
        <dbReference type="ARBA" id="ARBA00022490"/>
    </source>
</evidence>
<dbReference type="PROSITE" id="PS51440">
    <property type="entry name" value="TIM_2"/>
    <property type="match status" value="1"/>
</dbReference>
<comment type="subcellular location">
    <subcellularLocation>
        <location evidence="9 10">Cytoplasm</location>
    </subcellularLocation>
</comment>
<feature type="active site" description="Electrophile" evidence="9">
    <location>
        <position position="106"/>
    </location>
</feature>
<dbReference type="UniPathway" id="UPA01066"/>
<feature type="binding site" evidence="9">
    <location>
        <position position="182"/>
    </location>
    <ligand>
        <name>substrate</name>
    </ligand>
</feature>
<dbReference type="GO" id="GO:0006096">
    <property type="term" value="P:glycolytic process"/>
    <property type="evidence" value="ECO:0007669"/>
    <property type="project" value="UniProtKB-UniRule"/>
</dbReference>
<dbReference type="SUPFAM" id="SSF51351">
    <property type="entry name" value="Triosephosphate isomerase (TIM)"/>
    <property type="match status" value="1"/>
</dbReference>
<keyword evidence="5 9" id="KW-0312">Gluconeogenesis</keyword>
<dbReference type="AlphaFoldDB" id="A0A4R3LPB8"/>
<evidence type="ECO:0000256" key="4">
    <source>
        <dbReference type="ARBA" id="ARBA00007422"/>
    </source>
</evidence>